<dbReference type="AlphaFoldDB" id="A0A7U8C4I0"/>
<dbReference type="PANTHER" id="PTHR11078:SF3">
    <property type="entry name" value="ANTITERMINATION NUSB DOMAIN-CONTAINING PROTEIN"/>
    <property type="match status" value="1"/>
</dbReference>
<accession>A0A7U8C4I0</accession>
<evidence type="ECO:0000313" key="10">
    <source>
        <dbReference type="Proteomes" id="UP000002171"/>
    </source>
</evidence>
<feature type="region of interest" description="Disordered" evidence="7">
    <location>
        <begin position="1"/>
        <end position="21"/>
    </location>
</feature>
<evidence type="ECO:0000256" key="1">
    <source>
        <dbReference type="ARBA" id="ARBA00005952"/>
    </source>
</evidence>
<proteinExistence type="inferred from homology"/>
<dbReference type="RefSeq" id="WP_007021313.1">
    <property type="nucleotide sequence ID" value="NZ_CH724125.1"/>
</dbReference>
<keyword evidence="3 6" id="KW-0694">RNA-binding</keyword>
<dbReference type="InterPro" id="IPR035926">
    <property type="entry name" value="NusB-like_sf"/>
</dbReference>
<dbReference type="OrthoDB" id="9789556at2"/>
<dbReference type="GO" id="GO:0005829">
    <property type="term" value="C:cytosol"/>
    <property type="evidence" value="ECO:0007669"/>
    <property type="project" value="TreeGrafter"/>
</dbReference>
<comment type="function">
    <text evidence="6">Involved in transcription antitermination. Required for transcription of ribosomal RNA (rRNA) genes. Binds specifically to the boxA antiterminator sequence of the ribosomal RNA (rrn) operons.</text>
</comment>
<name>A0A7U8C4I0_NEPCE</name>
<evidence type="ECO:0000256" key="5">
    <source>
        <dbReference type="ARBA" id="ARBA00023163"/>
    </source>
</evidence>
<evidence type="ECO:0000313" key="9">
    <source>
        <dbReference type="EMBL" id="EAR61395.1"/>
    </source>
</evidence>
<dbReference type="GO" id="GO:0003723">
    <property type="term" value="F:RNA binding"/>
    <property type="evidence" value="ECO:0007669"/>
    <property type="project" value="UniProtKB-UniRule"/>
</dbReference>
<feature type="domain" description="NusB/RsmB/TIM44" evidence="8">
    <location>
        <begin position="21"/>
        <end position="145"/>
    </location>
</feature>
<protein>
    <recommendedName>
        <fullName evidence="6">Transcription antitermination protein NusB</fullName>
    </recommendedName>
    <alternativeName>
        <fullName evidence="6">Antitermination factor NusB</fullName>
    </alternativeName>
</protein>
<dbReference type="GO" id="GO:0006353">
    <property type="term" value="P:DNA-templated transcription termination"/>
    <property type="evidence" value="ECO:0007669"/>
    <property type="project" value="UniProtKB-UniRule"/>
</dbReference>
<reference evidence="9 10" key="1">
    <citation type="submission" date="2006-02" db="EMBL/GenBank/DDBJ databases">
        <authorList>
            <person name="Pinhassi J."/>
            <person name="Pedros-Alio C."/>
            <person name="Ferriera S."/>
            <person name="Johnson J."/>
            <person name="Kravitz S."/>
            <person name="Halpern A."/>
            <person name="Remington K."/>
            <person name="Beeson K."/>
            <person name="Tran B."/>
            <person name="Rogers Y.-H."/>
            <person name="Friedman R."/>
            <person name="Venter J.C."/>
        </authorList>
    </citation>
    <scope>NUCLEOTIDE SEQUENCE [LARGE SCALE GENOMIC DNA]</scope>
    <source>
        <strain evidence="9 10">MED92</strain>
    </source>
</reference>
<dbReference type="Proteomes" id="UP000002171">
    <property type="component" value="Unassembled WGS sequence"/>
</dbReference>
<evidence type="ECO:0000256" key="4">
    <source>
        <dbReference type="ARBA" id="ARBA00023015"/>
    </source>
</evidence>
<dbReference type="PANTHER" id="PTHR11078">
    <property type="entry name" value="N UTILIZATION SUBSTANCE PROTEIN B-RELATED"/>
    <property type="match status" value="1"/>
</dbReference>
<comment type="similarity">
    <text evidence="1 6">Belongs to the NusB family.</text>
</comment>
<evidence type="ECO:0000256" key="6">
    <source>
        <dbReference type="HAMAP-Rule" id="MF_00073"/>
    </source>
</evidence>
<keyword evidence="10" id="KW-1185">Reference proteome</keyword>
<keyword evidence="5 6" id="KW-0804">Transcription</keyword>
<keyword evidence="2 6" id="KW-0889">Transcription antitermination</keyword>
<dbReference type="NCBIfam" id="TIGR01951">
    <property type="entry name" value="nusB"/>
    <property type="match status" value="1"/>
</dbReference>
<dbReference type="InterPro" id="IPR011605">
    <property type="entry name" value="NusB_fam"/>
</dbReference>
<dbReference type="Gene3D" id="1.10.940.10">
    <property type="entry name" value="NusB-like"/>
    <property type="match status" value="1"/>
</dbReference>
<organism evidence="9 10">
    <name type="scientific">Neptuniibacter caesariensis</name>
    <dbReference type="NCBI Taxonomy" id="207954"/>
    <lineage>
        <taxon>Bacteria</taxon>
        <taxon>Pseudomonadati</taxon>
        <taxon>Pseudomonadota</taxon>
        <taxon>Gammaproteobacteria</taxon>
        <taxon>Oceanospirillales</taxon>
        <taxon>Oceanospirillaceae</taxon>
        <taxon>Neptuniibacter</taxon>
    </lineage>
</organism>
<evidence type="ECO:0000256" key="7">
    <source>
        <dbReference type="SAM" id="MobiDB-lite"/>
    </source>
</evidence>
<evidence type="ECO:0000256" key="2">
    <source>
        <dbReference type="ARBA" id="ARBA00022814"/>
    </source>
</evidence>
<dbReference type="Pfam" id="PF01029">
    <property type="entry name" value="NusB"/>
    <property type="match status" value="1"/>
</dbReference>
<sequence>MSENENKPAKKKKPSLTTQRRNARSYALQALYSWTLAGQPLNELEAQFRVDNDMRDTDIRLFSELLHSIAGGKSELDQLYTDFLDRNVDELDPIELNVLRIGAYELSKRFEVPYRVAINESVELAKTFGATDSHKYVNGVLDKLAQRVRMAEIKEKRKG</sequence>
<dbReference type="EMBL" id="AAOW01000008">
    <property type="protein sequence ID" value="EAR61395.1"/>
    <property type="molecule type" value="Genomic_DNA"/>
</dbReference>
<dbReference type="GO" id="GO:0031564">
    <property type="term" value="P:transcription antitermination"/>
    <property type="evidence" value="ECO:0007669"/>
    <property type="project" value="UniProtKB-KW"/>
</dbReference>
<dbReference type="InterPro" id="IPR006027">
    <property type="entry name" value="NusB_RsmB_TIM44"/>
</dbReference>
<gene>
    <name evidence="6" type="primary">nusB</name>
    <name evidence="9" type="ORF">MED92_17853</name>
</gene>
<dbReference type="SUPFAM" id="SSF48013">
    <property type="entry name" value="NusB-like"/>
    <property type="match status" value="1"/>
</dbReference>
<comment type="caution">
    <text evidence="9">The sequence shown here is derived from an EMBL/GenBank/DDBJ whole genome shotgun (WGS) entry which is preliminary data.</text>
</comment>
<keyword evidence="4 6" id="KW-0805">Transcription regulation</keyword>
<evidence type="ECO:0000259" key="8">
    <source>
        <dbReference type="Pfam" id="PF01029"/>
    </source>
</evidence>
<dbReference type="HAMAP" id="MF_00073">
    <property type="entry name" value="NusB"/>
    <property type="match status" value="1"/>
</dbReference>
<evidence type="ECO:0000256" key="3">
    <source>
        <dbReference type="ARBA" id="ARBA00022884"/>
    </source>
</evidence>